<dbReference type="Proteomes" id="UP000283269">
    <property type="component" value="Unassembled WGS sequence"/>
</dbReference>
<organism evidence="3 4">
    <name type="scientific">Psilocybe cyanescens</name>
    <dbReference type="NCBI Taxonomy" id="93625"/>
    <lineage>
        <taxon>Eukaryota</taxon>
        <taxon>Fungi</taxon>
        <taxon>Dikarya</taxon>
        <taxon>Basidiomycota</taxon>
        <taxon>Agaricomycotina</taxon>
        <taxon>Agaricomycetes</taxon>
        <taxon>Agaricomycetidae</taxon>
        <taxon>Agaricales</taxon>
        <taxon>Agaricineae</taxon>
        <taxon>Strophariaceae</taxon>
        <taxon>Psilocybe</taxon>
    </lineage>
</organism>
<dbReference type="STRING" id="93625.A0A409XTH1"/>
<dbReference type="InterPro" id="IPR027417">
    <property type="entry name" value="P-loop_NTPase"/>
</dbReference>
<protein>
    <recommendedName>
        <fullName evidence="2">Nephrocystin 3-like N-terminal domain-containing protein</fullName>
    </recommendedName>
</protein>
<feature type="domain" description="Nephrocystin 3-like N-terminal" evidence="2">
    <location>
        <begin position="85"/>
        <end position="238"/>
    </location>
</feature>
<dbReference type="OrthoDB" id="3018344at2759"/>
<dbReference type="PANTHER" id="PTHR10039:SF16">
    <property type="entry name" value="GPI INOSITOL-DEACYLASE"/>
    <property type="match status" value="1"/>
</dbReference>
<dbReference type="AlphaFoldDB" id="A0A409XTH1"/>
<dbReference type="Pfam" id="PF24883">
    <property type="entry name" value="NPHP3_N"/>
    <property type="match status" value="1"/>
</dbReference>
<dbReference type="InterPro" id="IPR056884">
    <property type="entry name" value="NPHP3-like_N"/>
</dbReference>
<name>A0A409XTH1_PSICY</name>
<reference evidence="3 4" key="1">
    <citation type="journal article" date="2018" name="Evol. Lett.">
        <title>Horizontal gene cluster transfer increased hallucinogenic mushroom diversity.</title>
        <authorList>
            <person name="Reynolds H.T."/>
            <person name="Vijayakumar V."/>
            <person name="Gluck-Thaler E."/>
            <person name="Korotkin H.B."/>
            <person name="Matheny P.B."/>
            <person name="Slot J.C."/>
        </authorList>
    </citation>
    <scope>NUCLEOTIDE SEQUENCE [LARGE SCALE GENOMIC DNA]</scope>
    <source>
        <strain evidence="3 4">2631</strain>
    </source>
</reference>
<dbReference type="Gene3D" id="3.40.50.300">
    <property type="entry name" value="P-loop containing nucleotide triphosphate hydrolases"/>
    <property type="match status" value="1"/>
</dbReference>
<evidence type="ECO:0000313" key="4">
    <source>
        <dbReference type="Proteomes" id="UP000283269"/>
    </source>
</evidence>
<dbReference type="PANTHER" id="PTHR10039">
    <property type="entry name" value="AMELOGENIN"/>
    <property type="match status" value="1"/>
</dbReference>
<keyword evidence="1" id="KW-0677">Repeat</keyword>
<evidence type="ECO:0000256" key="1">
    <source>
        <dbReference type="ARBA" id="ARBA00022737"/>
    </source>
</evidence>
<comment type="caution">
    <text evidence="3">The sequence shown here is derived from an EMBL/GenBank/DDBJ whole genome shotgun (WGS) entry which is preliminary data.</text>
</comment>
<dbReference type="EMBL" id="NHYD01000466">
    <property type="protein sequence ID" value="PPQ94105.1"/>
    <property type="molecule type" value="Genomic_DNA"/>
</dbReference>
<accession>A0A409XTH1</accession>
<dbReference type="SUPFAM" id="SSF52540">
    <property type="entry name" value="P-loop containing nucleoside triphosphate hydrolases"/>
    <property type="match status" value="1"/>
</dbReference>
<sequence length="747" mass="84602">MFKNTNNMLISGGTFTDHHHGASLVSIQNAGKSAIERLMEAASLGAFHNSGKRFDPPKCHPNTRTAVLQRLMDWYIGEVGLDMFVLWLYGPAGAGKSAIAQTFAEHCATINGLLASFFFSRSDPRRNNDKALVATLAYQVWLRISESRSIIQAAIDNDPAIFELNFETQFQTLILDTLLQLSGTGLFTSEKSFPYLIIIDGLDECKDSDVQNTILNTISNTLQRHRTILPFKYLIASRPEHHLTIPFCDASLNSLTFRFALDDTYQPDEDIKLYLMDSFRNIREKHIMRSHLPDSWPSDEDIAVLVAKSSGQFIYAATVVRYLSSTQHNPLDRLKVIQGLLPVNNDRPYAQLDALYSNILSGVGDIEATLRVLGVYLVMNKINYPMRTLSVEKLEQFMLLDPGVVQLLLIDLPSVVDVSNEKAPVKFLHASFSDFLFDSTRMHEEVSRLCVTHVNMLWSIDYDSPREQCTLAHREHHLVSTGRNTQFSADPHWELYYAYGWLVSHLEQAGPLHDNATLREEIFDIFYVQFWTNKNLRKSNFLRNAPLSFKFTEALAKFLHFLQVSSFRDPEELYLHHRKIWDQQMREDLTLVPMSPGLAFWAATCVGMNLERVVRDFRLETLMALPSSSSASDRVLSVPISFFTADFFDGMAFTVITNSRGALRIDQQYLAIVAHFLTDPSRAGPHVICQPIYIMAAEYAIAFAVGDWNEKKTAITPSSWTLIWDALTFILSTAGYSNKVTGKQCAL</sequence>
<keyword evidence="4" id="KW-1185">Reference proteome</keyword>
<gene>
    <name evidence="3" type="ORF">CVT25_009256</name>
</gene>
<evidence type="ECO:0000259" key="2">
    <source>
        <dbReference type="Pfam" id="PF24883"/>
    </source>
</evidence>
<proteinExistence type="predicted"/>
<evidence type="ECO:0000313" key="3">
    <source>
        <dbReference type="EMBL" id="PPQ94105.1"/>
    </source>
</evidence>
<dbReference type="InParanoid" id="A0A409XTH1"/>